<dbReference type="AlphaFoldDB" id="A0ABD1D8V5"/>
<dbReference type="Proteomes" id="UP001562425">
    <property type="component" value="Unassembled WGS sequence"/>
</dbReference>
<organism evidence="3 4">
    <name type="scientific">Culex pipiens pipiens</name>
    <name type="common">Northern house mosquito</name>
    <dbReference type="NCBI Taxonomy" id="38569"/>
    <lineage>
        <taxon>Eukaryota</taxon>
        <taxon>Metazoa</taxon>
        <taxon>Ecdysozoa</taxon>
        <taxon>Arthropoda</taxon>
        <taxon>Hexapoda</taxon>
        <taxon>Insecta</taxon>
        <taxon>Pterygota</taxon>
        <taxon>Neoptera</taxon>
        <taxon>Endopterygota</taxon>
        <taxon>Diptera</taxon>
        <taxon>Nematocera</taxon>
        <taxon>Culicoidea</taxon>
        <taxon>Culicidae</taxon>
        <taxon>Culicinae</taxon>
        <taxon>Culicini</taxon>
        <taxon>Culex</taxon>
        <taxon>Culex</taxon>
    </lineage>
</organism>
<sequence length="128" mass="13856">MASPLEHYVNHVRTMSSAGNFRELVEYLLESTELLAKNGNILDNVLETLDIQQHSLGVLFVLVIKFSEPNLTKEKLIKVVLEPKPRLKPVAGSSQTEATGDQADAAAAGVPEVSAAEMAAWLEKDGEA</sequence>
<reference evidence="3 4" key="1">
    <citation type="submission" date="2024-05" db="EMBL/GenBank/DDBJ databases">
        <title>Culex pipiens pipiens assembly and annotation.</title>
        <authorList>
            <person name="Alout H."/>
            <person name="Durand T."/>
        </authorList>
    </citation>
    <scope>NUCLEOTIDE SEQUENCE [LARGE SCALE GENOMIC DNA]</scope>
    <source>
        <strain evidence="3">HA-2024</strain>
        <tissue evidence="3">Whole body</tissue>
    </source>
</reference>
<gene>
    <name evidence="3" type="ORF">pipiens_010905</name>
</gene>
<comment type="caution">
    <text evidence="3">The sequence shown here is derived from an EMBL/GenBank/DDBJ whole genome shotgun (WGS) entry which is preliminary data.</text>
</comment>
<proteinExistence type="predicted"/>
<dbReference type="InterPro" id="IPR055089">
    <property type="entry name" value="COP9_N"/>
</dbReference>
<feature type="compositionally biased region" description="Low complexity" evidence="1">
    <location>
        <begin position="95"/>
        <end position="110"/>
    </location>
</feature>
<keyword evidence="4" id="KW-1185">Reference proteome</keyword>
<feature type="region of interest" description="Disordered" evidence="1">
    <location>
        <begin position="88"/>
        <end position="110"/>
    </location>
</feature>
<evidence type="ECO:0000313" key="3">
    <source>
        <dbReference type="EMBL" id="KAL1395884.1"/>
    </source>
</evidence>
<protein>
    <recommendedName>
        <fullName evidence="2">COP9 signalosome complex subunit 3 N-terminal helical repeats domain-containing protein</fullName>
    </recommendedName>
</protein>
<name>A0ABD1D8V5_CULPP</name>
<dbReference type="Pfam" id="PF22788">
    <property type="entry name" value="COP9_hel_rpt"/>
    <property type="match status" value="1"/>
</dbReference>
<dbReference type="EMBL" id="JBEHCU010006943">
    <property type="protein sequence ID" value="KAL1395884.1"/>
    <property type="molecule type" value="Genomic_DNA"/>
</dbReference>
<evidence type="ECO:0000256" key="1">
    <source>
        <dbReference type="SAM" id="MobiDB-lite"/>
    </source>
</evidence>
<feature type="domain" description="COP9 signalosome complex subunit 3 N-terminal helical repeats" evidence="2">
    <location>
        <begin position="19"/>
        <end position="74"/>
    </location>
</feature>
<feature type="non-terminal residue" evidence="3">
    <location>
        <position position="128"/>
    </location>
</feature>
<accession>A0ABD1D8V5</accession>
<evidence type="ECO:0000259" key="2">
    <source>
        <dbReference type="Pfam" id="PF22788"/>
    </source>
</evidence>
<evidence type="ECO:0000313" key="4">
    <source>
        <dbReference type="Proteomes" id="UP001562425"/>
    </source>
</evidence>